<dbReference type="Gene3D" id="3.40.50.300">
    <property type="entry name" value="P-loop containing nucleotide triphosphate hydrolases"/>
    <property type="match status" value="1"/>
</dbReference>
<dbReference type="SUPFAM" id="SSF52047">
    <property type="entry name" value="RNI-like"/>
    <property type="match status" value="1"/>
</dbReference>
<evidence type="ECO:0000259" key="9">
    <source>
        <dbReference type="Pfam" id="PF23559"/>
    </source>
</evidence>
<evidence type="ECO:0000256" key="1">
    <source>
        <dbReference type="ARBA" id="ARBA00008894"/>
    </source>
</evidence>
<dbReference type="InterPro" id="IPR042197">
    <property type="entry name" value="Apaf_helical"/>
</dbReference>
<proteinExistence type="inferred from homology"/>
<dbReference type="InterPro" id="IPR038005">
    <property type="entry name" value="RX-like_CC"/>
</dbReference>
<keyword evidence="4" id="KW-0547">Nucleotide-binding</keyword>
<dbReference type="InterPro" id="IPR041118">
    <property type="entry name" value="Rx_N"/>
</dbReference>
<dbReference type="InterPro" id="IPR002182">
    <property type="entry name" value="NB-ARC"/>
</dbReference>
<dbReference type="Pfam" id="PF18052">
    <property type="entry name" value="Rx_N"/>
    <property type="match status" value="1"/>
</dbReference>
<evidence type="ECO:0000259" key="8">
    <source>
        <dbReference type="Pfam" id="PF18052"/>
    </source>
</evidence>
<dbReference type="Gene3D" id="3.80.10.10">
    <property type="entry name" value="Ribonuclease Inhibitor"/>
    <property type="match status" value="2"/>
</dbReference>
<evidence type="ECO:0000256" key="4">
    <source>
        <dbReference type="ARBA" id="ARBA00022741"/>
    </source>
</evidence>
<keyword evidence="5" id="KW-0611">Plant defense</keyword>
<dbReference type="InterPro" id="IPR055414">
    <property type="entry name" value="LRR_R13L4/SHOC2-like"/>
</dbReference>
<evidence type="ECO:0000256" key="3">
    <source>
        <dbReference type="ARBA" id="ARBA00022737"/>
    </source>
</evidence>
<evidence type="ECO:0000259" key="10">
    <source>
        <dbReference type="Pfam" id="PF23598"/>
    </source>
</evidence>
<dbReference type="InterPro" id="IPR032675">
    <property type="entry name" value="LRR_dom_sf"/>
</dbReference>
<dbReference type="SUPFAM" id="SSF52058">
    <property type="entry name" value="L domain-like"/>
    <property type="match status" value="1"/>
</dbReference>
<dbReference type="Pfam" id="PF23598">
    <property type="entry name" value="LRR_14"/>
    <property type="match status" value="1"/>
</dbReference>
<feature type="domain" description="Disease resistance R13L4/SHOC-2-like LRR" evidence="10">
    <location>
        <begin position="564"/>
        <end position="858"/>
    </location>
</feature>
<dbReference type="Pfam" id="PF00931">
    <property type="entry name" value="NB-ARC"/>
    <property type="match status" value="1"/>
</dbReference>
<feature type="domain" description="NB-ARC" evidence="7">
    <location>
        <begin position="166"/>
        <end position="334"/>
    </location>
</feature>
<feature type="domain" description="Disease resistance N-terminal" evidence="8">
    <location>
        <begin position="5"/>
        <end position="87"/>
    </location>
</feature>
<keyword evidence="6" id="KW-0067">ATP-binding</keyword>
<comment type="similarity">
    <text evidence="1">Belongs to the disease resistance NB-LRR family.</text>
</comment>
<dbReference type="InterPro" id="IPR036388">
    <property type="entry name" value="WH-like_DNA-bd_sf"/>
</dbReference>
<dbReference type="CDD" id="cd14798">
    <property type="entry name" value="RX-CC_like"/>
    <property type="match status" value="1"/>
</dbReference>
<dbReference type="Gene3D" id="1.10.10.10">
    <property type="entry name" value="Winged helix-like DNA-binding domain superfamily/Winged helix DNA-binding domain"/>
    <property type="match status" value="1"/>
</dbReference>
<dbReference type="InterPro" id="IPR003591">
    <property type="entry name" value="Leu-rich_rpt_typical-subtyp"/>
</dbReference>
<dbReference type="Gene3D" id="1.20.5.4130">
    <property type="match status" value="1"/>
</dbReference>
<dbReference type="SUPFAM" id="SSF52540">
    <property type="entry name" value="P-loop containing nucleoside triphosphate hydrolases"/>
    <property type="match status" value="1"/>
</dbReference>
<accession>A0ABM4VKJ3</accession>
<dbReference type="Proteomes" id="UP001652660">
    <property type="component" value="Chromosome 8c"/>
</dbReference>
<keyword evidence="11" id="KW-1185">Reference proteome</keyword>
<dbReference type="Gene3D" id="1.10.8.430">
    <property type="entry name" value="Helical domain of apoptotic protease-activating factors"/>
    <property type="match status" value="1"/>
</dbReference>
<organism evidence="11 12">
    <name type="scientific">Coffea arabica</name>
    <name type="common">Arabian coffee</name>
    <dbReference type="NCBI Taxonomy" id="13443"/>
    <lineage>
        <taxon>Eukaryota</taxon>
        <taxon>Viridiplantae</taxon>
        <taxon>Streptophyta</taxon>
        <taxon>Embryophyta</taxon>
        <taxon>Tracheophyta</taxon>
        <taxon>Spermatophyta</taxon>
        <taxon>Magnoliopsida</taxon>
        <taxon>eudicotyledons</taxon>
        <taxon>Gunneridae</taxon>
        <taxon>Pentapetalae</taxon>
        <taxon>asterids</taxon>
        <taxon>lamiids</taxon>
        <taxon>Gentianales</taxon>
        <taxon>Rubiaceae</taxon>
        <taxon>Ixoroideae</taxon>
        <taxon>Gardenieae complex</taxon>
        <taxon>Bertiereae - Coffeeae clade</taxon>
        <taxon>Coffeeae</taxon>
        <taxon>Coffea</taxon>
    </lineage>
</organism>
<dbReference type="InterPro" id="IPR027417">
    <property type="entry name" value="P-loop_NTPase"/>
</dbReference>
<reference evidence="12" key="1">
    <citation type="submission" date="2025-08" db="UniProtKB">
        <authorList>
            <consortium name="RefSeq"/>
        </authorList>
    </citation>
    <scope>IDENTIFICATION</scope>
    <source>
        <tissue evidence="12">Leaves</tissue>
    </source>
</reference>
<evidence type="ECO:0000256" key="5">
    <source>
        <dbReference type="ARBA" id="ARBA00022821"/>
    </source>
</evidence>
<evidence type="ECO:0000313" key="12">
    <source>
        <dbReference type="RefSeq" id="XP_071920046.1"/>
    </source>
</evidence>
<keyword evidence="2" id="KW-0433">Leucine-rich repeat</keyword>
<dbReference type="PANTHER" id="PTHR36766">
    <property type="entry name" value="PLANT BROAD-SPECTRUM MILDEW RESISTANCE PROTEIN RPW8"/>
    <property type="match status" value="1"/>
</dbReference>
<dbReference type="PANTHER" id="PTHR36766:SF42">
    <property type="entry name" value="NB-ARC DOMAIN DISEASE RESISTANCE PROTEIN"/>
    <property type="match status" value="1"/>
</dbReference>
<feature type="domain" description="Disease resistance protein winged helix" evidence="9">
    <location>
        <begin position="420"/>
        <end position="491"/>
    </location>
</feature>
<keyword evidence="3" id="KW-0677">Repeat</keyword>
<dbReference type="GeneID" id="113704427"/>
<name>A0ABM4VKJ3_COFAR</name>
<dbReference type="RefSeq" id="XP_071920046.1">
    <property type="nucleotide sequence ID" value="XM_072063945.1"/>
</dbReference>
<evidence type="ECO:0000256" key="2">
    <source>
        <dbReference type="ARBA" id="ARBA00022614"/>
    </source>
</evidence>
<protein>
    <submittedName>
        <fullName evidence="12">Disease resistance protein RGA2-like</fullName>
    </submittedName>
</protein>
<dbReference type="InterPro" id="IPR058922">
    <property type="entry name" value="WHD_DRP"/>
</dbReference>
<evidence type="ECO:0000256" key="6">
    <source>
        <dbReference type="ARBA" id="ARBA00022840"/>
    </source>
</evidence>
<evidence type="ECO:0000259" key="7">
    <source>
        <dbReference type="Pfam" id="PF00931"/>
    </source>
</evidence>
<dbReference type="PRINTS" id="PR00364">
    <property type="entry name" value="DISEASERSIST"/>
</dbReference>
<dbReference type="SMART" id="SM00369">
    <property type="entry name" value="LRR_TYP"/>
    <property type="match status" value="3"/>
</dbReference>
<evidence type="ECO:0000313" key="11">
    <source>
        <dbReference type="Proteomes" id="UP001652660"/>
    </source>
</evidence>
<dbReference type="Pfam" id="PF23559">
    <property type="entry name" value="WHD_DRP"/>
    <property type="match status" value="1"/>
</dbReference>
<sequence>MEVLLESLVKSLNSPIQEELGLLCGIETEIQKLSSLLSATKAVIEDAEQKQFTDKAIQLWLQKLNLIAYEVDDILDDYATEVSREPKCNNICCNVLDCLPATSNIWFRHRIGARMKKINGNFDAVAKQRTQLGLSDQKRGSYFTASRETGSVVKERDQVLGRDKAKDEIVKILVNQVRDNQNVSVLPIVGVGGLGKTTLAQLVFNDENLAEPFKPKLWAWVSDKFDVKSIIKALIESAKGTSIGDLPLDTLQRKLQELLRGKRYLIVLDDVWNENRKEWEDLKSVLECGSKGSSIVVTTRKQKVAEIMGTLKTHCLSSLSDDQCWSLFRLWAFDCQEKQEYPNLEAIGKDIVKKCGGVPLAAKTLGGFLRFKREEAEWNFVKCSELWNIPQDTTDILPALRLSYLNLPVELRGCFAYCAVFPKGSKIKKEEVIHLWMANGLISSNGTMEVEDVGAAAVTELHHRSLFQAIEKDEFGSALTFKMHDLVHDLARSVMEAKHGGTESNRTMIFGMPDDQLTVAFPITITGIDQFSSFLSKCGSLRALTVRSPWWRVNLTKFTELPPAISKLKHLRHLDLSSSLIVELPNSICDLWNLQILNLNGCRELRCLPKGMRFLRNLRHLCLQGCWHLKHIPSGIGKLTCLRTLSIVVLGGKRGFQLSELRDLNMLEGWLLIRHLERVKHKKHAEEACLIKKQGVRWLNLEWDSERMFQQYNDEEVLEALKPCPNLQSLHMIGFKGSSSFPSWISTVTNVHVYNGATEYIVGAQKSTTAAAATSPSLKTLQLWKMPNLKGMLGREVQGTASTPGVFSQLQSLSFGGCPTLTLPLPRMPSLKELRVNGCPNMAWASISNLTSLNSLKIEWIKGLSCFPEEMLQNLSLLESLEIRETKDLRALPRSLASLTALKELTIQNSPKLESLPEEGLRGLASLQELHIEDCSNLVSLSMGTKALRSLTRLRIQGSYATALPEEVKHLATLQVLELIDFPNLTSLPDWFGDHLTSLQDLTLSLCPKLETLPSSIQMMTTLQILTIDECDLLEPRCERGGVEWHKIKHIPDLLM</sequence>
<gene>
    <name evidence="12" type="primary">LOC113704427</name>
</gene>